<sequence>MPQNDGGYEQYVCCMDYSHTNFKGGWAILSKVNSGRSNTDYVRSIFQIDVVHAICVAAICTFGYAIVIWLLERSQSGMHPEFGDREYFEPKFVDGLRTGICHTNFKGGWAILSKVNSGRSNTDYVRSIFQIDVVHAICVAAICTFGYAILIWLLERSQSGMHPEFGDREYFEPKFVDGLRTGMWFGSNAIMNGVIASEKVLTA</sequence>
<keyword evidence="1" id="KW-0812">Transmembrane</keyword>
<dbReference type="Proteomes" id="UP000485058">
    <property type="component" value="Unassembled WGS sequence"/>
</dbReference>
<name>A0A699ZA15_HAELA</name>
<protein>
    <submittedName>
        <fullName evidence="2">Uncharacterized protein</fullName>
    </submittedName>
</protein>
<reference evidence="2 3" key="1">
    <citation type="submission" date="2020-02" db="EMBL/GenBank/DDBJ databases">
        <title>Draft genome sequence of Haematococcus lacustris strain NIES-144.</title>
        <authorList>
            <person name="Morimoto D."/>
            <person name="Nakagawa S."/>
            <person name="Yoshida T."/>
            <person name="Sawayama S."/>
        </authorList>
    </citation>
    <scope>NUCLEOTIDE SEQUENCE [LARGE SCALE GENOMIC DNA]</scope>
    <source>
        <strain evidence="2 3">NIES-144</strain>
    </source>
</reference>
<evidence type="ECO:0000256" key="1">
    <source>
        <dbReference type="SAM" id="Phobius"/>
    </source>
</evidence>
<keyword evidence="3" id="KW-1185">Reference proteome</keyword>
<proteinExistence type="predicted"/>
<keyword evidence="1" id="KW-1133">Transmembrane helix</keyword>
<accession>A0A699ZA15</accession>
<feature type="transmembrane region" description="Helical" evidence="1">
    <location>
        <begin position="50"/>
        <end position="71"/>
    </location>
</feature>
<comment type="caution">
    <text evidence="2">The sequence shown here is derived from an EMBL/GenBank/DDBJ whole genome shotgun (WGS) entry which is preliminary data.</text>
</comment>
<dbReference type="EMBL" id="BLLF01000940">
    <property type="protein sequence ID" value="GFH16069.1"/>
    <property type="molecule type" value="Genomic_DNA"/>
</dbReference>
<gene>
    <name evidence="2" type="ORF">HaLaN_12418</name>
</gene>
<keyword evidence="1" id="KW-0472">Membrane</keyword>
<feature type="transmembrane region" description="Helical" evidence="1">
    <location>
        <begin position="133"/>
        <end position="154"/>
    </location>
</feature>
<evidence type="ECO:0000313" key="3">
    <source>
        <dbReference type="Proteomes" id="UP000485058"/>
    </source>
</evidence>
<evidence type="ECO:0000313" key="2">
    <source>
        <dbReference type="EMBL" id="GFH16069.1"/>
    </source>
</evidence>
<organism evidence="2 3">
    <name type="scientific">Haematococcus lacustris</name>
    <name type="common">Green alga</name>
    <name type="synonym">Haematococcus pluvialis</name>
    <dbReference type="NCBI Taxonomy" id="44745"/>
    <lineage>
        <taxon>Eukaryota</taxon>
        <taxon>Viridiplantae</taxon>
        <taxon>Chlorophyta</taxon>
        <taxon>core chlorophytes</taxon>
        <taxon>Chlorophyceae</taxon>
        <taxon>CS clade</taxon>
        <taxon>Chlamydomonadales</taxon>
        <taxon>Haematococcaceae</taxon>
        <taxon>Haematococcus</taxon>
    </lineage>
</organism>
<dbReference type="AlphaFoldDB" id="A0A699ZA15"/>